<evidence type="ECO:0000313" key="11">
    <source>
        <dbReference type="Proteomes" id="UP001174314"/>
    </source>
</evidence>
<evidence type="ECO:0000256" key="7">
    <source>
        <dbReference type="ARBA" id="ARBA00023136"/>
    </source>
</evidence>
<dbReference type="SUPFAM" id="SSF81345">
    <property type="entry name" value="ABC transporter involved in vitamin B12 uptake, BtuC"/>
    <property type="match status" value="1"/>
</dbReference>
<feature type="transmembrane region" description="Helical" evidence="9">
    <location>
        <begin position="227"/>
        <end position="246"/>
    </location>
</feature>
<name>A0AAU0Q2B8_9CORY</name>
<keyword evidence="4" id="KW-1003">Cell membrane</keyword>
<evidence type="ECO:0000256" key="3">
    <source>
        <dbReference type="ARBA" id="ARBA00022448"/>
    </source>
</evidence>
<dbReference type="Proteomes" id="UP001174314">
    <property type="component" value="Chromosome"/>
</dbReference>
<feature type="compositionally biased region" description="Polar residues" evidence="8">
    <location>
        <begin position="1"/>
        <end position="18"/>
    </location>
</feature>
<dbReference type="KEGG" id="cpsk:Q0N40_02695"/>
<dbReference type="FunFam" id="1.10.3470.10:FF:000001">
    <property type="entry name" value="Vitamin B12 ABC transporter permease BtuC"/>
    <property type="match status" value="1"/>
</dbReference>
<dbReference type="GO" id="GO:0022857">
    <property type="term" value="F:transmembrane transporter activity"/>
    <property type="evidence" value="ECO:0007669"/>
    <property type="project" value="InterPro"/>
</dbReference>
<proteinExistence type="inferred from homology"/>
<evidence type="ECO:0000256" key="1">
    <source>
        <dbReference type="ARBA" id="ARBA00004651"/>
    </source>
</evidence>
<feature type="transmembrane region" description="Helical" evidence="9">
    <location>
        <begin position="185"/>
        <end position="206"/>
    </location>
</feature>
<evidence type="ECO:0000256" key="6">
    <source>
        <dbReference type="ARBA" id="ARBA00022989"/>
    </source>
</evidence>
<dbReference type="EMBL" id="CP137757">
    <property type="protein sequence ID" value="WPF25472.1"/>
    <property type="molecule type" value="Genomic_DNA"/>
</dbReference>
<evidence type="ECO:0000256" key="2">
    <source>
        <dbReference type="ARBA" id="ARBA00007935"/>
    </source>
</evidence>
<comment type="similarity">
    <text evidence="2">Belongs to the binding-protein-dependent transport system permease family. FecCD subfamily.</text>
</comment>
<feature type="region of interest" description="Disordered" evidence="8">
    <location>
        <begin position="1"/>
        <end position="28"/>
    </location>
</feature>
<feature type="transmembrane region" description="Helical" evidence="9">
    <location>
        <begin position="37"/>
        <end position="57"/>
    </location>
</feature>
<dbReference type="GO" id="GO:0033214">
    <property type="term" value="P:siderophore-iron import into cell"/>
    <property type="evidence" value="ECO:0007669"/>
    <property type="project" value="TreeGrafter"/>
</dbReference>
<evidence type="ECO:0000256" key="5">
    <source>
        <dbReference type="ARBA" id="ARBA00022692"/>
    </source>
</evidence>
<evidence type="ECO:0000256" key="8">
    <source>
        <dbReference type="SAM" id="MobiDB-lite"/>
    </source>
</evidence>
<keyword evidence="3" id="KW-0813">Transport</keyword>
<evidence type="ECO:0000313" key="10">
    <source>
        <dbReference type="EMBL" id="WPF25472.1"/>
    </source>
</evidence>
<evidence type="ECO:0000256" key="4">
    <source>
        <dbReference type="ARBA" id="ARBA00022475"/>
    </source>
</evidence>
<dbReference type="AlphaFoldDB" id="A0AAU0Q2B8"/>
<dbReference type="Pfam" id="PF01032">
    <property type="entry name" value="FecCD"/>
    <property type="match status" value="1"/>
</dbReference>
<reference evidence="10 11" key="1">
    <citation type="submission" date="2023-10" db="EMBL/GenBank/DDBJ databases">
        <title>complete genome sequence of Corynebacterium pseudokroppenstedtii P15-C1.</title>
        <authorList>
            <person name="Bruggemann H."/>
            <person name="Poehlein A."/>
        </authorList>
    </citation>
    <scope>NUCLEOTIDE SEQUENCE [LARGE SCALE GENOMIC DNA]</scope>
    <source>
        <strain evidence="10 11">P15_C1</strain>
    </source>
</reference>
<dbReference type="PANTHER" id="PTHR30472">
    <property type="entry name" value="FERRIC ENTEROBACTIN TRANSPORT SYSTEM PERMEASE PROTEIN"/>
    <property type="match status" value="1"/>
</dbReference>
<feature type="transmembrane region" description="Helical" evidence="9">
    <location>
        <begin position="155"/>
        <end position="173"/>
    </location>
</feature>
<protein>
    <submittedName>
        <fullName evidence="10">Iron ABC transporter permease</fullName>
    </submittedName>
</protein>
<evidence type="ECO:0000256" key="9">
    <source>
        <dbReference type="SAM" id="Phobius"/>
    </source>
</evidence>
<keyword evidence="7 9" id="KW-0472">Membrane</keyword>
<dbReference type="PANTHER" id="PTHR30472:SF1">
    <property type="entry name" value="FE(3+) DICITRATE TRANSPORT SYSTEM PERMEASE PROTEIN FECC-RELATED"/>
    <property type="match status" value="1"/>
</dbReference>
<feature type="transmembrane region" description="Helical" evidence="9">
    <location>
        <begin position="98"/>
        <end position="115"/>
    </location>
</feature>
<keyword evidence="6 9" id="KW-1133">Transmembrane helix</keyword>
<feature type="transmembrane region" description="Helical" evidence="9">
    <location>
        <begin position="273"/>
        <end position="303"/>
    </location>
</feature>
<feature type="transmembrane region" description="Helical" evidence="9">
    <location>
        <begin position="343"/>
        <end position="361"/>
    </location>
</feature>
<organism evidence="10 11">
    <name type="scientific">Corynebacterium pseudokroppenstedtii</name>
    <dbReference type="NCBI Taxonomy" id="2804917"/>
    <lineage>
        <taxon>Bacteria</taxon>
        <taxon>Bacillati</taxon>
        <taxon>Actinomycetota</taxon>
        <taxon>Actinomycetes</taxon>
        <taxon>Mycobacteriales</taxon>
        <taxon>Corynebacteriaceae</taxon>
        <taxon>Corynebacterium</taxon>
    </lineage>
</organism>
<dbReference type="InterPro" id="IPR037294">
    <property type="entry name" value="ABC_BtuC-like"/>
</dbReference>
<dbReference type="RefSeq" id="WP_236881611.1">
    <property type="nucleotide sequence ID" value="NZ_CP137757.1"/>
</dbReference>
<sequence length="369" mass="37466">MTVTHSPAASPTPTSADGSPQPPGSSKAGRRLYVRRITGLVVLLVLLAVCLCAAMALGSRSIPLPKVWDVLSHFSSSSDASNSDTDTRVIIDLRIPRALLGVIVGMALGCAGALIQGHTRNPLADPGILGVSAGAAFAVVTSFAFFGVTGNVATTLWAFGGAITATALVFGLASVGKATASPLNLVLGGAALAAVLSSLTSGLVLTNNDNLNRMRFWTVGAIAGRDMNVVMVSAPVIIVALIAAFATGPTLNLLNLGDDAATSLGVHVGRSRIVGVVLIALLAGAATAAAGPIGFVGLVVPHVVRSITGPDYRWILPYSALTGAVLVLVADIVGRLIARPGEVEVGIVLAFVGAPFFIYLISRNKVVEV</sequence>
<dbReference type="Gene3D" id="1.10.3470.10">
    <property type="entry name" value="ABC transporter involved in vitamin B12 uptake, BtuC"/>
    <property type="match status" value="1"/>
</dbReference>
<dbReference type="GO" id="GO:0005886">
    <property type="term" value="C:plasma membrane"/>
    <property type="evidence" value="ECO:0007669"/>
    <property type="project" value="UniProtKB-SubCell"/>
</dbReference>
<dbReference type="InterPro" id="IPR000522">
    <property type="entry name" value="ABC_transptr_permease_BtuC"/>
</dbReference>
<comment type="subcellular location">
    <subcellularLocation>
        <location evidence="1">Cell membrane</location>
        <topology evidence="1">Multi-pass membrane protein</topology>
    </subcellularLocation>
</comment>
<keyword evidence="11" id="KW-1185">Reference proteome</keyword>
<feature type="transmembrane region" description="Helical" evidence="9">
    <location>
        <begin position="315"/>
        <end position="337"/>
    </location>
</feature>
<accession>A0AAU0Q2B8</accession>
<feature type="transmembrane region" description="Helical" evidence="9">
    <location>
        <begin position="127"/>
        <end position="148"/>
    </location>
</feature>
<dbReference type="CDD" id="cd06550">
    <property type="entry name" value="TM_ABC_iron-siderophores_like"/>
    <property type="match status" value="1"/>
</dbReference>
<keyword evidence="5 9" id="KW-0812">Transmembrane</keyword>
<gene>
    <name evidence="10" type="ORF">Q0N40_02695</name>
</gene>